<feature type="compositionally biased region" description="Acidic residues" evidence="5">
    <location>
        <begin position="367"/>
        <end position="380"/>
    </location>
</feature>
<proteinExistence type="inferred from homology"/>
<keyword evidence="3" id="KW-0698">rRNA processing</keyword>
<feature type="compositionally biased region" description="Acidic residues" evidence="5">
    <location>
        <begin position="328"/>
        <end position="337"/>
    </location>
</feature>
<feature type="compositionally biased region" description="Acidic residues" evidence="5">
    <location>
        <begin position="249"/>
        <end position="263"/>
    </location>
</feature>
<evidence type="ECO:0000313" key="7">
    <source>
        <dbReference type="EMBL" id="SYW80576.1"/>
    </source>
</evidence>
<sequence length="470" mass="52348">MLASTSAAASSSKRKSAPTASGSKSKKPKSSSSATTATNEDASIPLGKALASTEKRIRDSAVRSLHSFLATNGAHTIPDLELQKLWKGLFYCFWMSDKPLIQQRLANDLAQLVLVHPSSSTSSSTSSTSSTSTTSPDEEGGMSERALAGLKFLEAFWDTIVSEWGALDKHRIDKFYLLVRRFVASGFQLLAEEGWNLDATRRFAQILGKFQGGVLSTNDPKVPDSLTYHLSDIYLDELEKVIEQVDNSQNEEEKEEQEEEEELPLIPTLELLKPFVDALATAKSKAMYERIWSNVFHPLLEDTLRASAKEHDDLALNDQDHVERPAESEEEEEEGGDETANGTEFHSFADEQTLNSESESEPCIPDSDSDQEDEEAEGEDDVKHPLLLALSAVPIPSAKEDVEEEAEVDVALLLRKAIFQALFTAASRKDATEARRRLLYQLWRDEQDRLNEKAEEEEESEEEEDDDDDE</sequence>
<gene>
    <name evidence="7" type="ORF">UBRO2_03844</name>
    <name evidence="6" type="ORF">UBRO_07899</name>
</gene>
<feature type="region of interest" description="Disordered" evidence="5">
    <location>
        <begin position="118"/>
        <end position="141"/>
    </location>
</feature>
<dbReference type="PANTHER" id="PTHR13026:SF0">
    <property type="entry name" value="RIBOSOMAL RNA PROCESSING 1B"/>
    <property type="match status" value="1"/>
</dbReference>
<comment type="similarity">
    <text evidence="2">Belongs to the RRP1 family.</text>
</comment>
<dbReference type="AlphaFoldDB" id="A0A1K0GD24"/>
<dbReference type="Pfam" id="PF05997">
    <property type="entry name" value="Nop52"/>
    <property type="match status" value="1"/>
</dbReference>
<keyword evidence="4" id="KW-0539">Nucleus</keyword>
<organism evidence="6 8">
    <name type="scientific">Ustilago bromivora</name>
    <dbReference type="NCBI Taxonomy" id="307758"/>
    <lineage>
        <taxon>Eukaryota</taxon>
        <taxon>Fungi</taxon>
        <taxon>Dikarya</taxon>
        <taxon>Basidiomycota</taxon>
        <taxon>Ustilaginomycotina</taxon>
        <taxon>Ustilaginomycetes</taxon>
        <taxon>Ustilaginales</taxon>
        <taxon>Ustilaginaceae</taxon>
        <taxon>Ustilago</taxon>
    </lineage>
</organism>
<reference evidence="8" key="1">
    <citation type="submission" date="2016-04" db="EMBL/GenBank/DDBJ databases">
        <authorList>
            <person name="Guldener U."/>
            <person name="Guldener U."/>
        </authorList>
    </citation>
    <scope>NUCLEOTIDE SEQUENCE [LARGE SCALE GENOMIC DNA]</scope>
    <source>
        <strain evidence="8">UB2112</strain>
    </source>
</reference>
<dbReference type="Proteomes" id="UP000179920">
    <property type="component" value="Chromosome XX"/>
</dbReference>
<dbReference type="EMBL" id="ULHB01000078">
    <property type="protein sequence ID" value="SYW80576.1"/>
    <property type="molecule type" value="Genomic_DNA"/>
</dbReference>
<feature type="region of interest" description="Disordered" evidence="5">
    <location>
        <begin position="449"/>
        <end position="470"/>
    </location>
</feature>
<feature type="compositionally biased region" description="Basic and acidic residues" evidence="5">
    <location>
        <begin position="313"/>
        <end position="327"/>
    </location>
</feature>
<name>A0A1K0GD24_9BASI</name>
<keyword evidence="9" id="KW-1185">Reference proteome</keyword>
<accession>A0A1K0GD24</accession>
<feature type="region of interest" description="Disordered" evidence="5">
    <location>
        <begin position="313"/>
        <end position="383"/>
    </location>
</feature>
<feature type="compositionally biased region" description="Low complexity" evidence="5">
    <location>
        <begin position="118"/>
        <end position="135"/>
    </location>
</feature>
<evidence type="ECO:0000256" key="1">
    <source>
        <dbReference type="ARBA" id="ARBA00004123"/>
    </source>
</evidence>
<protein>
    <submittedName>
        <fullName evidence="7">Related to RRP1 - involved in processing rRNA species to mature rRNAs</fullName>
    </submittedName>
    <submittedName>
        <fullName evidence="6">Related to RRP1-involved in processing rRNA species to mature rRNAs</fullName>
    </submittedName>
</protein>
<dbReference type="GO" id="GO:0030688">
    <property type="term" value="C:preribosome, small subunit precursor"/>
    <property type="evidence" value="ECO:0007669"/>
    <property type="project" value="InterPro"/>
</dbReference>
<comment type="subcellular location">
    <subcellularLocation>
        <location evidence="1">Nucleus</location>
    </subcellularLocation>
</comment>
<evidence type="ECO:0000256" key="4">
    <source>
        <dbReference type="ARBA" id="ARBA00023242"/>
    </source>
</evidence>
<reference evidence="6" key="2">
    <citation type="submission" date="2016-04" db="EMBL/GenBank/DDBJ databases">
        <authorList>
            <person name="Evans L.H."/>
            <person name="Alamgir A."/>
            <person name="Owens N."/>
            <person name="Weber N.D."/>
            <person name="Virtaneva K."/>
            <person name="Barbian K."/>
            <person name="Babar A."/>
            <person name="Rosenke K."/>
        </authorList>
    </citation>
    <scope>NUCLEOTIDE SEQUENCE</scope>
    <source>
        <strain evidence="6">UB2112</strain>
    </source>
</reference>
<feature type="compositionally biased region" description="Acidic residues" evidence="5">
    <location>
        <begin position="454"/>
        <end position="470"/>
    </location>
</feature>
<feature type="region of interest" description="Disordered" evidence="5">
    <location>
        <begin position="1"/>
        <end position="47"/>
    </location>
</feature>
<evidence type="ECO:0000256" key="3">
    <source>
        <dbReference type="ARBA" id="ARBA00022552"/>
    </source>
</evidence>
<evidence type="ECO:0000256" key="2">
    <source>
        <dbReference type="ARBA" id="ARBA00006374"/>
    </source>
</evidence>
<feature type="region of interest" description="Disordered" evidence="5">
    <location>
        <begin position="246"/>
        <end position="265"/>
    </location>
</feature>
<evidence type="ECO:0000313" key="9">
    <source>
        <dbReference type="Proteomes" id="UP000658997"/>
    </source>
</evidence>
<dbReference type="Proteomes" id="UP000658997">
    <property type="component" value="Unassembled WGS sequence"/>
</dbReference>
<evidence type="ECO:0000313" key="6">
    <source>
        <dbReference type="EMBL" id="SAM85973.1"/>
    </source>
</evidence>
<evidence type="ECO:0000256" key="5">
    <source>
        <dbReference type="SAM" id="MobiDB-lite"/>
    </source>
</evidence>
<dbReference type="PANTHER" id="PTHR13026">
    <property type="entry name" value="NNP-1 PROTEIN NOVEL NUCLEAR PROTEIN 1 NOP52"/>
    <property type="match status" value="1"/>
</dbReference>
<dbReference type="GO" id="GO:0005634">
    <property type="term" value="C:nucleus"/>
    <property type="evidence" value="ECO:0007669"/>
    <property type="project" value="UniProtKB-SubCell"/>
</dbReference>
<feature type="compositionally biased region" description="Low complexity" evidence="5">
    <location>
        <begin position="1"/>
        <end position="23"/>
    </location>
</feature>
<reference evidence="7" key="3">
    <citation type="submission" date="2018-08" db="EMBL/GenBank/DDBJ databases">
        <authorList>
            <person name="Guldener U."/>
        </authorList>
    </citation>
    <scope>NUCLEOTIDE SEQUENCE</scope>
    <source>
        <strain evidence="7">UB2</strain>
    </source>
</reference>
<dbReference type="GO" id="GO:0006364">
    <property type="term" value="P:rRNA processing"/>
    <property type="evidence" value="ECO:0007669"/>
    <property type="project" value="UniProtKB-KW"/>
</dbReference>
<evidence type="ECO:0000313" key="8">
    <source>
        <dbReference type="Proteomes" id="UP000179920"/>
    </source>
</evidence>
<dbReference type="InterPro" id="IPR010301">
    <property type="entry name" value="RRP1"/>
</dbReference>
<dbReference type="EMBL" id="LT558136">
    <property type="protein sequence ID" value="SAM85973.1"/>
    <property type="molecule type" value="Genomic_DNA"/>
</dbReference>
<dbReference type="OrthoDB" id="2019504at2759"/>